<name>X0SNF0_9ZZZZ</name>
<organism evidence="1">
    <name type="scientific">marine sediment metagenome</name>
    <dbReference type="NCBI Taxonomy" id="412755"/>
    <lineage>
        <taxon>unclassified sequences</taxon>
        <taxon>metagenomes</taxon>
        <taxon>ecological metagenomes</taxon>
    </lineage>
</organism>
<gene>
    <name evidence="1" type="ORF">S01H1_11846</name>
</gene>
<accession>X0SNF0</accession>
<reference evidence="1" key="1">
    <citation type="journal article" date="2014" name="Front. Microbiol.">
        <title>High frequency of phylogenetically diverse reductive dehalogenase-homologous genes in deep subseafloor sedimentary metagenomes.</title>
        <authorList>
            <person name="Kawai M."/>
            <person name="Futagami T."/>
            <person name="Toyoda A."/>
            <person name="Takaki Y."/>
            <person name="Nishi S."/>
            <person name="Hori S."/>
            <person name="Arai W."/>
            <person name="Tsubouchi T."/>
            <person name="Morono Y."/>
            <person name="Uchiyama I."/>
            <person name="Ito T."/>
            <person name="Fujiyama A."/>
            <person name="Inagaki F."/>
            <person name="Takami H."/>
        </authorList>
    </citation>
    <scope>NUCLEOTIDE SEQUENCE</scope>
    <source>
        <strain evidence="1">Expedition CK06-06</strain>
    </source>
</reference>
<dbReference type="AlphaFoldDB" id="X0SNF0"/>
<comment type="caution">
    <text evidence="1">The sequence shown here is derived from an EMBL/GenBank/DDBJ whole genome shotgun (WGS) entry which is preliminary data.</text>
</comment>
<proteinExistence type="predicted"/>
<protein>
    <submittedName>
        <fullName evidence="1">Uncharacterized protein</fullName>
    </submittedName>
</protein>
<evidence type="ECO:0000313" key="1">
    <source>
        <dbReference type="EMBL" id="GAF82608.1"/>
    </source>
</evidence>
<sequence length="75" mass="8573">MSDEIEVVSESGEVYINHVIGFIEEYKKQVTLIDKKYDMITPELLNRAIANYGSHSATLVGEEARLRGFLKEVKR</sequence>
<dbReference type="EMBL" id="BARS01006053">
    <property type="protein sequence ID" value="GAF82608.1"/>
    <property type="molecule type" value="Genomic_DNA"/>
</dbReference>
<feature type="non-terminal residue" evidence="1">
    <location>
        <position position="75"/>
    </location>
</feature>